<feature type="compositionally biased region" description="Basic and acidic residues" evidence="1">
    <location>
        <begin position="161"/>
        <end position="170"/>
    </location>
</feature>
<feature type="region of interest" description="Disordered" evidence="1">
    <location>
        <begin position="154"/>
        <end position="189"/>
    </location>
</feature>
<feature type="compositionally biased region" description="Low complexity" evidence="1">
    <location>
        <begin position="177"/>
        <end position="189"/>
    </location>
</feature>
<dbReference type="OrthoDB" id="3225203at2759"/>
<accession>A0A067S4D3</accession>
<keyword evidence="3" id="KW-1185">Reference proteome</keyword>
<sequence length="322" mass="35821">MAAAALTPDDHLSPHHPAIERDVDYQHHFEFLRRRLRPNHQLKLVQLSVLSPVVKQLEVQPAGEVIRSCDHLDLDLCQHSPDFFCWYHRPRHIPVPTAGRRPADPHQLFYARPFFLVGMHASSPIPGPAISRSSSTANLLVGFAGAVGMVKALMGPPPPRSLHDPKEKKGGVLSPGSSQHHSSQQQQHQLRIPTHFTLTALPRHDPALYVQPYWESWVRALCVVWRNEIPLPLPGEEAGCGGVVPSSSSGAAAGGFGIGAGATVWRAWGWDDGHGYGGWVKTKLEWRKRWVVIRDRVINLCKTGELTIQTDAKYFEVRPKIT</sequence>
<evidence type="ECO:0000313" key="2">
    <source>
        <dbReference type="EMBL" id="KDR65656.1"/>
    </source>
</evidence>
<proteinExistence type="predicted"/>
<dbReference type="Proteomes" id="UP000027222">
    <property type="component" value="Unassembled WGS sequence"/>
</dbReference>
<reference evidence="3" key="1">
    <citation type="journal article" date="2014" name="Proc. Natl. Acad. Sci. U.S.A.">
        <title>Extensive sampling of basidiomycete genomes demonstrates inadequacy of the white-rot/brown-rot paradigm for wood decay fungi.</title>
        <authorList>
            <person name="Riley R."/>
            <person name="Salamov A.A."/>
            <person name="Brown D.W."/>
            <person name="Nagy L.G."/>
            <person name="Floudas D."/>
            <person name="Held B.W."/>
            <person name="Levasseur A."/>
            <person name="Lombard V."/>
            <person name="Morin E."/>
            <person name="Otillar R."/>
            <person name="Lindquist E.A."/>
            <person name="Sun H."/>
            <person name="LaButti K.M."/>
            <person name="Schmutz J."/>
            <person name="Jabbour D."/>
            <person name="Luo H."/>
            <person name="Baker S.E."/>
            <person name="Pisabarro A.G."/>
            <person name="Walton J.D."/>
            <person name="Blanchette R.A."/>
            <person name="Henrissat B."/>
            <person name="Martin F."/>
            <person name="Cullen D."/>
            <person name="Hibbett D.S."/>
            <person name="Grigoriev I.V."/>
        </authorList>
    </citation>
    <scope>NUCLEOTIDE SEQUENCE [LARGE SCALE GENOMIC DNA]</scope>
    <source>
        <strain evidence="3">CBS 339.88</strain>
    </source>
</reference>
<organism evidence="2 3">
    <name type="scientific">Galerina marginata (strain CBS 339.88)</name>
    <dbReference type="NCBI Taxonomy" id="685588"/>
    <lineage>
        <taxon>Eukaryota</taxon>
        <taxon>Fungi</taxon>
        <taxon>Dikarya</taxon>
        <taxon>Basidiomycota</taxon>
        <taxon>Agaricomycotina</taxon>
        <taxon>Agaricomycetes</taxon>
        <taxon>Agaricomycetidae</taxon>
        <taxon>Agaricales</taxon>
        <taxon>Agaricineae</taxon>
        <taxon>Strophariaceae</taxon>
        <taxon>Galerina</taxon>
    </lineage>
</organism>
<evidence type="ECO:0000256" key="1">
    <source>
        <dbReference type="SAM" id="MobiDB-lite"/>
    </source>
</evidence>
<dbReference type="EMBL" id="KL142437">
    <property type="protein sequence ID" value="KDR65656.1"/>
    <property type="molecule type" value="Genomic_DNA"/>
</dbReference>
<protein>
    <submittedName>
        <fullName evidence="2">Uncharacterized protein</fullName>
    </submittedName>
</protein>
<gene>
    <name evidence="2" type="ORF">GALMADRAFT_217458</name>
</gene>
<name>A0A067S4D3_GALM3</name>
<dbReference type="AlphaFoldDB" id="A0A067S4D3"/>
<dbReference type="STRING" id="685588.A0A067S4D3"/>
<dbReference type="HOGENOM" id="CLU_863422_0_0_1"/>
<evidence type="ECO:0000313" key="3">
    <source>
        <dbReference type="Proteomes" id="UP000027222"/>
    </source>
</evidence>